<feature type="transmembrane region" description="Helical" evidence="1">
    <location>
        <begin position="78"/>
        <end position="102"/>
    </location>
</feature>
<feature type="transmembrane region" description="Helical" evidence="1">
    <location>
        <begin position="41"/>
        <end position="66"/>
    </location>
</feature>
<dbReference type="EMBL" id="KJ801817">
    <property type="protein sequence ID" value="AII28549.1"/>
    <property type="molecule type" value="Genomic_DNA"/>
</dbReference>
<proteinExistence type="predicted"/>
<dbReference type="GeneID" id="24628238"/>
<evidence type="ECO:0000313" key="3">
    <source>
        <dbReference type="Proteomes" id="UP000030157"/>
    </source>
</evidence>
<feature type="transmembrane region" description="Helical" evidence="1">
    <location>
        <begin position="12"/>
        <end position="35"/>
    </location>
</feature>
<organism evidence="2 3">
    <name type="scientific">Enterococcus phage ECP3</name>
    <dbReference type="NCBI Taxonomy" id="1498168"/>
    <lineage>
        <taxon>Viruses</taxon>
        <taxon>Duplodnaviria</taxon>
        <taxon>Heunggongvirae</taxon>
        <taxon>Uroviricota</taxon>
        <taxon>Caudoviricetes</taxon>
        <taxon>Herelleviridae</taxon>
        <taxon>Brockvirinae</taxon>
        <taxon>Kochikohdavirus</taxon>
        <taxon>Kochikohdavirus ECP3</taxon>
    </lineage>
</organism>
<reference evidence="2" key="1">
    <citation type="submission" date="2014-05" db="EMBL/GenBank/DDBJ databases">
        <title>Complete genome sequence of Enterococcus faecalis bacteriophage ECP3.</title>
        <authorList>
            <person name="Kang H.-Y."/>
            <person name="Kim S."/>
            <person name="Kim J."/>
        </authorList>
    </citation>
    <scope>NUCLEOTIDE SEQUENCE [LARGE SCALE GENOMIC DNA]</scope>
    <source>
        <strain evidence="2">ECP3</strain>
    </source>
</reference>
<keyword evidence="1" id="KW-0472">Membrane</keyword>
<dbReference type="Proteomes" id="UP000030157">
    <property type="component" value="Segment"/>
</dbReference>
<keyword evidence="3" id="KW-1185">Reference proteome</keyword>
<accession>A0A096XTA9</accession>
<sequence length="103" mass="11290">MDKNTKEELANALGKFFGTLVLVVLTLAIGGYVTMFLWNGLIAPTFGVLTLTWAQAIGLDVFISFITAKTTTNTEDSILMVFAKATVSTLLFMLIGWVVMFFI</sequence>
<dbReference type="RefSeq" id="YP_009147190.1">
    <property type="nucleotide sequence ID" value="NC_027335.2"/>
</dbReference>
<name>A0A096XTA9_9CAUD</name>
<evidence type="ECO:0000313" key="2">
    <source>
        <dbReference type="EMBL" id="AII28549.1"/>
    </source>
</evidence>
<protein>
    <submittedName>
        <fullName evidence="2">Uncharacterized protein</fullName>
    </submittedName>
</protein>
<keyword evidence="1" id="KW-0812">Transmembrane</keyword>
<evidence type="ECO:0000256" key="1">
    <source>
        <dbReference type="SAM" id="Phobius"/>
    </source>
</evidence>
<keyword evidence="1" id="KW-1133">Transmembrane helix</keyword>